<comment type="caution">
    <text evidence="1">The sequence shown here is derived from an EMBL/GenBank/DDBJ whole genome shotgun (WGS) entry which is preliminary data.</text>
</comment>
<sequence length="76" mass="8368">METRPVTGQEAAVLSGGPADGLRMRVTDRPWVIQVTYLCEVEGRPDGVRAEALYIYRRDAGVKSEPLLYGFDIASP</sequence>
<accession>A0ABS9XEV9</accession>
<gene>
    <name evidence="1" type="ORF">MQN93_12880</name>
</gene>
<evidence type="ECO:0000313" key="2">
    <source>
        <dbReference type="Proteomes" id="UP001165270"/>
    </source>
</evidence>
<organism evidence="1 2">
    <name type="scientific">Streptomyces spinosisporus</name>
    <dbReference type="NCBI Taxonomy" id="2927582"/>
    <lineage>
        <taxon>Bacteria</taxon>
        <taxon>Bacillati</taxon>
        <taxon>Actinomycetota</taxon>
        <taxon>Actinomycetes</taxon>
        <taxon>Kitasatosporales</taxon>
        <taxon>Streptomycetaceae</taxon>
        <taxon>Streptomyces</taxon>
    </lineage>
</organism>
<evidence type="ECO:0000313" key="1">
    <source>
        <dbReference type="EMBL" id="MCI3240619.1"/>
    </source>
</evidence>
<dbReference type="Proteomes" id="UP001165270">
    <property type="component" value="Unassembled WGS sequence"/>
</dbReference>
<dbReference type="RefSeq" id="WP_242709584.1">
    <property type="nucleotide sequence ID" value="NZ_JALDAX010000004.1"/>
</dbReference>
<protein>
    <submittedName>
        <fullName evidence="1">Uncharacterized protein</fullName>
    </submittedName>
</protein>
<dbReference type="EMBL" id="JALDAX010000004">
    <property type="protein sequence ID" value="MCI3240619.1"/>
    <property type="molecule type" value="Genomic_DNA"/>
</dbReference>
<reference evidence="1" key="1">
    <citation type="submission" date="2022-03" db="EMBL/GenBank/DDBJ databases">
        <title>Streptomyces 7R015 and 7R016 isolated from Barleria lupulina in Thailand.</title>
        <authorList>
            <person name="Kanchanasin P."/>
            <person name="Phongsopitanun W."/>
            <person name="Tanasupawat S."/>
        </authorList>
    </citation>
    <scope>NUCLEOTIDE SEQUENCE</scope>
    <source>
        <strain evidence="1">7R016</strain>
    </source>
</reference>
<name>A0ABS9XEV9_9ACTN</name>
<keyword evidence="2" id="KW-1185">Reference proteome</keyword>
<proteinExistence type="predicted"/>